<accession>A0A2M7IPA7</accession>
<evidence type="ECO:0000256" key="1">
    <source>
        <dbReference type="ARBA" id="ARBA00022722"/>
    </source>
</evidence>
<dbReference type="Proteomes" id="UP000230837">
    <property type="component" value="Unassembled WGS sequence"/>
</dbReference>
<evidence type="ECO:0000259" key="3">
    <source>
        <dbReference type="SMART" id="SM00475"/>
    </source>
</evidence>
<feature type="non-terminal residue" evidence="4">
    <location>
        <position position="106"/>
    </location>
</feature>
<gene>
    <name evidence="4" type="ORF">COZ82_01160</name>
</gene>
<dbReference type="GO" id="GO:0033567">
    <property type="term" value="P:DNA replication, Okazaki fragment processing"/>
    <property type="evidence" value="ECO:0007669"/>
    <property type="project" value="InterPro"/>
</dbReference>
<dbReference type="Gene3D" id="3.40.50.1010">
    <property type="entry name" value="5'-nuclease"/>
    <property type="match status" value="1"/>
</dbReference>
<dbReference type="EMBL" id="PFHR01000070">
    <property type="protein sequence ID" value="PIW97151.1"/>
    <property type="molecule type" value="Genomic_DNA"/>
</dbReference>
<dbReference type="GO" id="GO:0008409">
    <property type="term" value="F:5'-3' exonuclease activity"/>
    <property type="evidence" value="ECO:0007669"/>
    <property type="project" value="InterPro"/>
</dbReference>
<name>A0A2M7IPA7_9BACT</name>
<reference evidence="5" key="1">
    <citation type="submission" date="2017-09" db="EMBL/GenBank/DDBJ databases">
        <title>Depth-based differentiation of microbial function through sediment-hosted aquifers and enrichment of novel symbionts in the deep terrestrial subsurface.</title>
        <authorList>
            <person name="Probst A.J."/>
            <person name="Ladd B."/>
            <person name="Jarett J.K."/>
            <person name="Geller-Mcgrath D.E."/>
            <person name="Sieber C.M.K."/>
            <person name="Emerson J.B."/>
            <person name="Anantharaman K."/>
            <person name="Thomas B.C."/>
            <person name="Malmstrom R."/>
            <person name="Stieglmeier M."/>
            <person name="Klingl A."/>
            <person name="Woyke T."/>
            <person name="Ryan C.M."/>
            <person name="Banfield J.F."/>
        </authorList>
    </citation>
    <scope>NUCLEOTIDE SEQUENCE [LARGE SCALE GENOMIC DNA]</scope>
</reference>
<organism evidence="4 5">
    <name type="scientific">Candidatus Kaiserbacteria bacterium CG_4_8_14_3_um_filter_38_9</name>
    <dbReference type="NCBI Taxonomy" id="1974599"/>
    <lineage>
        <taxon>Bacteria</taxon>
        <taxon>Candidatus Kaiseribacteriota</taxon>
    </lineage>
</organism>
<dbReference type="InterPro" id="IPR002421">
    <property type="entry name" value="5-3_exonuclease"/>
</dbReference>
<dbReference type="AlphaFoldDB" id="A0A2M7IPA7"/>
<dbReference type="SMART" id="SM00475">
    <property type="entry name" value="53EXOc"/>
    <property type="match status" value="1"/>
</dbReference>
<comment type="caution">
    <text evidence="4">The sequence shown here is derived from an EMBL/GenBank/DDBJ whole genome shotgun (WGS) entry which is preliminary data.</text>
</comment>
<evidence type="ECO:0000256" key="2">
    <source>
        <dbReference type="ARBA" id="ARBA00022801"/>
    </source>
</evidence>
<dbReference type="SUPFAM" id="SSF88723">
    <property type="entry name" value="PIN domain-like"/>
    <property type="match status" value="1"/>
</dbReference>
<proteinExistence type="predicted"/>
<protein>
    <recommendedName>
        <fullName evidence="3">5'-3' exonuclease domain-containing protein</fullName>
    </recommendedName>
</protein>
<keyword evidence="2" id="KW-0378">Hydrolase</keyword>
<dbReference type="InterPro" id="IPR020046">
    <property type="entry name" value="5-3_exonucl_a-hlix_arch_N"/>
</dbReference>
<dbReference type="CDD" id="cd09859">
    <property type="entry name" value="PIN_53EXO"/>
    <property type="match status" value="1"/>
</dbReference>
<dbReference type="InterPro" id="IPR038969">
    <property type="entry name" value="FEN"/>
</dbReference>
<dbReference type="PANTHER" id="PTHR42646:SF2">
    <property type="entry name" value="5'-3' EXONUCLEASE FAMILY PROTEIN"/>
    <property type="match status" value="1"/>
</dbReference>
<feature type="domain" description="5'-3' exonuclease" evidence="3">
    <location>
        <begin position="15"/>
        <end position="104"/>
    </location>
</feature>
<evidence type="ECO:0000313" key="4">
    <source>
        <dbReference type="EMBL" id="PIW97151.1"/>
    </source>
</evidence>
<dbReference type="GO" id="GO:0017108">
    <property type="term" value="F:5'-flap endonuclease activity"/>
    <property type="evidence" value="ECO:0007669"/>
    <property type="project" value="InterPro"/>
</dbReference>
<dbReference type="InterPro" id="IPR029060">
    <property type="entry name" value="PIN-like_dom_sf"/>
</dbReference>
<dbReference type="Pfam" id="PF02739">
    <property type="entry name" value="5_3_exonuc_N"/>
    <property type="match status" value="1"/>
</dbReference>
<dbReference type="PANTHER" id="PTHR42646">
    <property type="entry name" value="FLAP ENDONUCLEASE XNI"/>
    <property type="match status" value="1"/>
</dbReference>
<sequence length="106" mass="11931">MTINKPVIKNKKVECKTLVLLDAHAILHRAFHALPDFSSPSGEPTGALYGVVAMLLKIIEEFKPDYIAACFDLPEPTYRHDAFADYKGKRAKTDDTLITQIKRSRD</sequence>
<dbReference type="GO" id="GO:0003677">
    <property type="term" value="F:DNA binding"/>
    <property type="evidence" value="ECO:0007669"/>
    <property type="project" value="InterPro"/>
</dbReference>
<evidence type="ECO:0000313" key="5">
    <source>
        <dbReference type="Proteomes" id="UP000230837"/>
    </source>
</evidence>
<keyword evidence="1" id="KW-0540">Nuclease</keyword>